<reference evidence="3 4" key="1">
    <citation type="submission" date="2016-10" db="EMBL/GenBank/DDBJ databases">
        <authorList>
            <person name="de Groot N.N."/>
        </authorList>
    </citation>
    <scope>NUCLEOTIDE SEQUENCE [LARGE SCALE GENOMIC DNA]</scope>
    <source>
        <strain evidence="3 4">YAD2003</strain>
    </source>
</reference>
<keyword evidence="1" id="KW-0732">Signal</keyword>
<accession>A0A1H6LH70</accession>
<dbReference type="InterPro" id="IPR041033">
    <property type="entry name" value="SpaA_PFL_dom_1"/>
</dbReference>
<dbReference type="EMBL" id="FNWV01000024">
    <property type="protein sequence ID" value="SEH87903.1"/>
    <property type="molecule type" value="Genomic_DNA"/>
</dbReference>
<dbReference type="PROSITE" id="PS00018">
    <property type="entry name" value="EF_HAND_1"/>
    <property type="match status" value="1"/>
</dbReference>
<dbReference type="InterPro" id="IPR016134">
    <property type="entry name" value="Dockerin_dom"/>
</dbReference>
<name>A0A1H6LH70_RUMFL</name>
<proteinExistence type="predicted"/>
<dbReference type="Gene3D" id="1.10.1330.10">
    <property type="entry name" value="Dockerin domain"/>
    <property type="match status" value="1"/>
</dbReference>
<feature type="chain" id="PRO_5038814010" description="Dockerin domain-containing protein" evidence="1">
    <location>
        <begin position="30"/>
        <end position="667"/>
    </location>
</feature>
<dbReference type="SUPFAM" id="SSF63446">
    <property type="entry name" value="Type I dockerin domain"/>
    <property type="match status" value="1"/>
</dbReference>
<feature type="signal peptide" evidence="1">
    <location>
        <begin position="1"/>
        <end position="29"/>
    </location>
</feature>
<dbReference type="InterPro" id="IPR013783">
    <property type="entry name" value="Ig-like_fold"/>
</dbReference>
<dbReference type="RefSeq" id="WP_074719129.1">
    <property type="nucleotide sequence ID" value="NZ_FNWV01000024.1"/>
</dbReference>
<dbReference type="Pfam" id="PF00404">
    <property type="entry name" value="Dockerin_1"/>
    <property type="match status" value="1"/>
</dbReference>
<dbReference type="AlphaFoldDB" id="A0A1H6LH70"/>
<dbReference type="InterPro" id="IPR018247">
    <property type="entry name" value="EF_Hand_1_Ca_BS"/>
</dbReference>
<feature type="domain" description="Dockerin" evidence="2">
    <location>
        <begin position="601"/>
        <end position="667"/>
    </location>
</feature>
<evidence type="ECO:0000259" key="2">
    <source>
        <dbReference type="PROSITE" id="PS51766"/>
    </source>
</evidence>
<organism evidence="3 4">
    <name type="scientific">Ruminococcus flavefaciens</name>
    <dbReference type="NCBI Taxonomy" id="1265"/>
    <lineage>
        <taxon>Bacteria</taxon>
        <taxon>Bacillati</taxon>
        <taxon>Bacillota</taxon>
        <taxon>Clostridia</taxon>
        <taxon>Eubacteriales</taxon>
        <taxon>Oscillospiraceae</taxon>
        <taxon>Ruminococcus</taxon>
    </lineage>
</organism>
<dbReference type="GO" id="GO:0000272">
    <property type="term" value="P:polysaccharide catabolic process"/>
    <property type="evidence" value="ECO:0007669"/>
    <property type="project" value="InterPro"/>
</dbReference>
<dbReference type="GO" id="GO:0004553">
    <property type="term" value="F:hydrolase activity, hydrolyzing O-glycosyl compounds"/>
    <property type="evidence" value="ECO:0007669"/>
    <property type="project" value="InterPro"/>
</dbReference>
<evidence type="ECO:0000256" key="1">
    <source>
        <dbReference type="SAM" id="SignalP"/>
    </source>
</evidence>
<protein>
    <recommendedName>
        <fullName evidence="2">Dockerin domain-containing protein</fullName>
    </recommendedName>
</protein>
<dbReference type="Proteomes" id="UP000183190">
    <property type="component" value="Unassembled WGS sequence"/>
</dbReference>
<evidence type="ECO:0000313" key="4">
    <source>
        <dbReference type="Proteomes" id="UP000183190"/>
    </source>
</evidence>
<dbReference type="InterPro" id="IPR036439">
    <property type="entry name" value="Dockerin_dom_sf"/>
</dbReference>
<evidence type="ECO:0000313" key="3">
    <source>
        <dbReference type="EMBL" id="SEH87903.1"/>
    </source>
</evidence>
<dbReference type="Pfam" id="PF17802">
    <property type="entry name" value="SpaA"/>
    <property type="match status" value="1"/>
</dbReference>
<sequence length="667" mass="74877">MKINKLFAALTAIVLAAANSSIFTPAFFAAAEEANFVQTENEDNCTVSISLVDITTGKNIEGVTVQLEQNPLGTGIGYGSWNTSDEPVKTFTDLDADDLYSINILERPDGYSVPSQSFFSFDHCGEVKDYVIRAVPNSAKRGVSFYALDWTNAIPTDDGNWFKENKEYKDYFSVVVYDEEGKRFTSETLGWGNYEMYLPDGKYKINVTPTDRYYELITEEFDLAKTAKNMLYDFEFPDKNCCFDIEVVDGKLTEGIVLCVRMKPDVAEHIKEGCKANISIVDFNTNEPLKGVKARFITDIYSKDNEVIGEWDTTDESVKSFKDLRALQWYAVEIIDAPEGYHIDKRTAFNFSQLGDTKNVVIKAVPNESGPNVNVAVYDWTDLVVDPADGTYKGYKELDPAEYSLCVFTEELDRFDVTDDLHLPDGKYRVQISFSGSKYHHVDNQGWKARAVRKIFGKEFVIPESISTDFEIKDGKTVGQPCLFVEKWDGPNTSCTLNLQVVDGVTGKAADAVEYKVVRIAEEYEDVVEEIGIEETKNGFLPAYGKMPESGSITVKELEPYVKYAVIGRSGSKHYGGADPVFITFDKDGESKDVTIKLMPFDYKKGDLNGDSELSVADLLLLQKMLLAVSDTKINKPEYADFNEDGIIDVFDLITLRKELIKNVQEK</sequence>
<dbReference type="OrthoDB" id="1814021at2"/>
<dbReference type="Gene3D" id="2.60.40.10">
    <property type="entry name" value="Immunoglobulins"/>
    <property type="match status" value="1"/>
</dbReference>
<dbReference type="InterPro" id="IPR002105">
    <property type="entry name" value="Dockerin_1_rpt"/>
</dbReference>
<gene>
    <name evidence="3" type="ORF">SAMN02910265_03171</name>
</gene>
<dbReference type="PROSITE" id="PS51766">
    <property type="entry name" value="DOCKERIN"/>
    <property type="match status" value="1"/>
</dbReference>